<dbReference type="AlphaFoldDB" id="A0A8H3FE21"/>
<evidence type="ECO:0000313" key="8">
    <source>
        <dbReference type="EMBL" id="CAF9922728.1"/>
    </source>
</evidence>
<protein>
    <recommendedName>
        <fullName evidence="7">FAD-binding PCMH-type domain-containing protein</fullName>
    </recommendedName>
</protein>
<feature type="chain" id="PRO_5034142296" description="FAD-binding PCMH-type domain-containing protein" evidence="6">
    <location>
        <begin position="22"/>
        <end position="429"/>
    </location>
</feature>
<dbReference type="InterPro" id="IPR016169">
    <property type="entry name" value="FAD-bd_PCMH_sub2"/>
</dbReference>
<dbReference type="EMBL" id="CAJPDT010000031">
    <property type="protein sequence ID" value="CAF9922728.1"/>
    <property type="molecule type" value="Genomic_DNA"/>
</dbReference>
<dbReference type="PROSITE" id="PS51387">
    <property type="entry name" value="FAD_PCMH"/>
    <property type="match status" value="1"/>
</dbReference>
<keyword evidence="5" id="KW-0560">Oxidoreductase</keyword>
<comment type="similarity">
    <text evidence="2">Belongs to the oxygen-dependent FAD-linked oxidoreductase family.</text>
</comment>
<dbReference type="PANTHER" id="PTHR42973:SF39">
    <property type="entry name" value="FAD-BINDING PCMH-TYPE DOMAIN-CONTAINING PROTEIN"/>
    <property type="match status" value="1"/>
</dbReference>
<name>A0A8H3FE21_9LECA</name>
<comment type="cofactor">
    <cofactor evidence="1">
        <name>FAD</name>
        <dbReference type="ChEBI" id="CHEBI:57692"/>
    </cofactor>
</comment>
<feature type="domain" description="FAD-binding PCMH-type" evidence="7">
    <location>
        <begin position="71"/>
        <end position="249"/>
    </location>
</feature>
<keyword evidence="9" id="KW-1185">Reference proteome</keyword>
<dbReference type="SUPFAM" id="SSF56176">
    <property type="entry name" value="FAD-binding/transporter-associated domain-like"/>
    <property type="match status" value="1"/>
</dbReference>
<dbReference type="GO" id="GO:0071949">
    <property type="term" value="F:FAD binding"/>
    <property type="evidence" value="ECO:0007669"/>
    <property type="project" value="InterPro"/>
</dbReference>
<evidence type="ECO:0000256" key="5">
    <source>
        <dbReference type="ARBA" id="ARBA00023002"/>
    </source>
</evidence>
<dbReference type="InterPro" id="IPR036318">
    <property type="entry name" value="FAD-bd_PCMH-like_sf"/>
</dbReference>
<gene>
    <name evidence="8" type="ORF">IMSHALPRED_005746</name>
</gene>
<dbReference type="Gene3D" id="3.30.465.10">
    <property type="match status" value="1"/>
</dbReference>
<keyword evidence="3" id="KW-0285">Flavoprotein</keyword>
<dbReference type="Pfam" id="PF01565">
    <property type="entry name" value="FAD_binding_4"/>
    <property type="match status" value="1"/>
</dbReference>
<accession>A0A8H3FE21</accession>
<evidence type="ECO:0000256" key="6">
    <source>
        <dbReference type="SAM" id="SignalP"/>
    </source>
</evidence>
<dbReference type="Gene3D" id="3.40.462.20">
    <property type="match status" value="1"/>
</dbReference>
<evidence type="ECO:0000256" key="4">
    <source>
        <dbReference type="ARBA" id="ARBA00022827"/>
    </source>
</evidence>
<keyword evidence="4" id="KW-0274">FAD</keyword>
<dbReference type="PANTHER" id="PTHR42973">
    <property type="entry name" value="BINDING OXIDOREDUCTASE, PUTATIVE (AFU_ORTHOLOGUE AFUA_1G17690)-RELATED"/>
    <property type="match status" value="1"/>
</dbReference>
<proteinExistence type="inferred from homology"/>
<dbReference type="GO" id="GO:0016491">
    <property type="term" value="F:oxidoreductase activity"/>
    <property type="evidence" value="ECO:0007669"/>
    <property type="project" value="UniProtKB-KW"/>
</dbReference>
<dbReference type="InterPro" id="IPR050416">
    <property type="entry name" value="FAD-linked_Oxidoreductase"/>
</dbReference>
<evidence type="ECO:0000256" key="2">
    <source>
        <dbReference type="ARBA" id="ARBA00005466"/>
    </source>
</evidence>
<dbReference type="InterPro" id="IPR006094">
    <property type="entry name" value="Oxid_FAD_bind_N"/>
</dbReference>
<comment type="caution">
    <text evidence="8">The sequence shown here is derived from an EMBL/GenBank/DDBJ whole genome shotgun (WGS) entry which is preliminary data.</text>
</comment>
<sequence>MRTNIAALGVILTGIFQTATSVPHAFRRAQSVVPTDSIVHQELGPKLSKGASIFLPGSAQFTNVTVRWSSFTTPKYAFVVVPAFTEDVAAAVGISAAFASVSRVDKFFRSNSPGHGTAPTISNVKNGVKIYVHALSSTQVAADGRSALLGGGTYVDEVVKELALHGKNFVSGTCGCVGMLGAGLGGGIGKFTGYFGLVTDNIIDMTVVIADGSIIAVSKTSHSDTYWGMRGAGHNFGIVIQFKLENLRSTRRRMLEAFPERINILNANETEPKEIGEVYTLLIMNEAVSKDLVFLVGIHYAGTEAEALPYLEPFLQIEPAVNVNSTIPYTNIPNDAGTTVDSPVCAAGLSQLLFPVGLLSYNIETTRALHTLFSDMVTKHPQFNGSQIQFDVYAIEGMRAVDPASTAYPHRRDNVLGCVTSTCFLFHTF</sequence>
<evidence type="ECO:0000256" key="1">
    <source>
        <dbReference type="ARBA" id="ARBA00001974"/>
    </source>
</evidence>
<keyword evidence="6" id="KW-0732">Signal</keyword>
<evidence type="ECO:0000259" key="7">
    <source>
        <dbReference type="PROSITE" id="PS51387"/>
    </source>
</evidence>
<evidence type="ECO:0000256" key="3">
    <source>
        <dbReference type="ARBA" id="ARBA00022630"/>
    </source>
</evidence>
<dbReference type="OrthoDB" id="9996127at2759"/>
<organism evidence="8 9">
    <name type="scientific">Imshaugia aleurites</name>
    <dbReference type="NCBI Taxonomy" id="172621"/>
    <lineage>
        <taxon>Eukaryota</taxon>
        <taxon>Fungi</taxon>
        <taxon>Dikarya</taxon>
        <taxon>Ascomycota</taxon>
        <taxon>Pezizomycotina</taxon>
        <taxon>Lecanoromycetes</taxon>
        <taxon>OSLEUM clade</taxon>
        <taxon>Lecanoromycetidae</taxon>
        <taxon>Lecanorales</taxon>
        <taxon>Lecanorineae</taxon>
        <taxon>Parmeliaceae</taxon>
        <taxon>Imshaugia</taxon>
    </lineage>
</organism>
<feature type="signal peptide" evidence="6">
    <location>
        <begin position="1"/>
        <end position="21"/>
    </location>
</feature>
<reference evidence="8" key="1">
    <citation type="submission" date="2021-03" db="EMBL/GenBank/DDBJ databases">
        <authorList>
            <person name="Tagirdzhanova G."/>
        </authorList>
    </citation>
    <scope>NUCLEOTIDE SEQUENCE</scope>
</reference>
<evidence type="ECO:0000313" key="9">
    <source>
        <dbReference type="Proteomes" id="UP000664534"/>
    </source>
</evidence>
<dbReference type="InterPro" id="IPR016166">
    <property type="entry name" value="FAD-bd_PCMH"/>
</dbReference>
<dbReference type="Proteomes" id="UP000664534">
    <property type="component" value="Unassembled WGS sequence"/>
</dbReference>